<evidence type="ECO:0000313" key="2">
    <source>
        <dbReference type="Proteomes" id="UP000646053"/>
    </source>
</evidence>
<keyword evidence="2" id="KW-1185">Reference proteome</keyword>
<dbReference type="Proteomes" id="UP000646053">
    <property type="component" value="Unassembled WGS sequence"/>
</dbReference>
<dbReference type="EMBL" id="WVIE01000001">
    <property type="protein sequence ID" value="NDJ15798.1"/>
    <property type="molecule type" value="Genomic_DNA"/>
</dbReference>
<protein>
    <submittedName>
        <fullName evidence="1">Uncharacterized protein</fullName>
    </submittedName>
</protein>
<reference evidence="1" key="1">
    <citation type="submission" date="2019-12" db="EMBL/GenBank/DDBJ databases">
        <title>High-Quality draft genome sequences of three cyanobacteria isolated from the limestone walls of the Old Cathedral of Coimbra.</title>
        <authorList>
            <person name="Tiago I."/>
            <person name="Soares F."/>
            <person name="Portugal A."/>
        </authorList>
    </citation>
    <scope>NUCLEOTIDE SEQUENCE</scope>
    <source>
        <strain evidence="1">A</strain>
    </source>
</reference>
<proteinExistence type="predicted"/>
<accession>A0A8J8CGJ0</accession>
<comment type="caution">
    <text evidence="1">The sequence shown here is derived from an EMBL/GenBank/DDBJ whole genome shotgun (WGS) entry which is preliminary data.</text>
</comment>
<gene>
    <name evidence="1" type="ORF">GS601_00590</name>
</gene>
<evidence type="ECO:0000313" key="1">
    <source>
        <dbReference type="EMBL" id="NDJ15798.1"/>
    </source>
</evidence>
<dbReference type="AlphaFoldDB" id="A0A8J8CGJ0"/>
<dbReference type="RefSeq" id="WP_162421209.1">
    <property type="nucleotide sequence ID" value="NZ_WVIE01000001.1"/>
</dbReference>
<organism evidence="1 2">
    <name type="scientific">Myxacorys almedinensis A</name>
    <dbReference type="NCBI Taxonomy" id="2690445"/>
    <lineage>
        <taxon>Bacteria</taxon>
        <taxon>Bacillati</taxon>
        <taxon>Cyanobacteriota</taxon>
        <taxon>Cyanophyceae</taxon>
        <taxon>Leptolyngbyales</taxon>
        <taxon>Leptolyngbyaceae</taxon>
        <taxon>Myxacorys</taxon>
        <taxon>Myxacorys almedinensis</taxon>
    </lineage>
</organism>
<sequence>MLLRQTLTDDAIISRSRFDIRLDVTVPGLVIGHLSSLVSLALKPKDSTIIGGEI</sequence>
<name>A0A8J8CGJ0_9CYAN</name>